<accession>A0A418UZM2</accession>
<evidence type="ECO:0000256" key="4">
    <source>
        <dbReference type="ARBA" id="ARBA00022475"/>
    </source>
</evidence>
<dbReference type="InterPro" id="IPR017911">
    <property type="entry name" value="MacB-like_ATP-bd"/>
</dbReference>
<evidence type="ECO:0000256" key="7">
    <source>
        <dbReference type="ARBA" id="ARBA00023136"/>
    </source>
</evidence>
<dbReference type="PANTHER" id="PTHR24220">
    <property type="entry name" value="IMPORT ATP-BINDING PROTEIN"/>
    <property type="match status" value="1"/>
</dbReference>
<dbReference type="CDD" id="cd03255">
    <property type="entry name" value="ABC_MJ0796_LolCDE_FtsE"/>
    <property type="match status" value="1"/>
</dbReference>
<name>A0A418UZM2_9DEIO</name>
<dbReference type="FunFam" id="3.40.50.300:FF:000032">
    <property type="entry name" value="Export ABC transporter ATP-binding protein"/>
    <property type="match status" value="1"/>
</dbReference>
<dbReference type="GO" id="GO:0016887">
    <property type="term" value="F:ATP hydrolysis activity"/>
    <property type="evidence" value="ECO:0007669"/>
    <property type="project" value="InterPro"/>
</dbReference>
<dbReference type="InterPro" id="IPR017871">
    <property type="entry name" value="ABC_transporter-like_CS"/>
</dbReference>
<evidence type="ECO:0000256" key="3">
    <source>
        <dbReference type="ARBA" id="ARBA00022448"/>
    </source>
</evidence>
<keyword evidence="7" id="KW-0472">Membrane</keyword>
<dbReference type="Gene3D" id="3.40.50.300">
    <property type="entry name" value="P-loop containing nucleotide triphosphate hydrolases"/>
    <property type="match status" value="1"/>
</dbReference>
<dbReference type="InterPro" id="IPR003593">
    <property type="entry name" value="AAA+_ATPase"/>
</dbReference>
<dbReference type="GO" id="GO:0005886">
    <property type="term" value="C:plasma membrane"/>
    <property type="evidence" value="ECO:0007669"/>
    <property type="project" value="UniProtKB-SubCell"/>
</dbReference>
<evidence type="ECO:0000256" key="5">
    <source>
        <dbReference type="ARBA" id="ARBA00022741"/>
    </source>
</evidence>
<keyword evidence="13" id="KW-1185">Reference proteome</keyword>
<feature type="domain" description="ABC transporter" evidence="11">
    <location>
        <begin position="24"/>
        <end position="243"/>
    </location>
</feature>
<dbReference type="PROSITE" id="PS50893">
    <property type="entry name" value="ABC_TRANSPORTER_2"/>
    <property type="match status" value="1"/>
</dbReference>
<gene>
    <name evidence="12" type="ORF">D3875_21475</name>
</gene>
<dbReference type="RefSeq" id="WP_119766789.1">
    <property type="nucleotide sequence ID" value="NZ_QYUJ01000030.1"/>
</dbReference>
<evidence type="ECO:0000256" key="8">
    <source>
        <dbReference type="ARBA" id="ARBA00024359"/>
    </source>
</evidence>
<dbReference type="PANTHER" id="PTHR24220:SF666">
    <property type="entry name" value="HEMIN IMPORT ATP-BINDING PROTEIN HRTA-RELATED"/>
    <property type="match status" value="1"/>
</dbReference>
<dbReference type="SMART" id="SM00382">
    <property type="entry name" value="AAA"/>
    <property type="match status" value="1"/>
</dbReference>
<evidence type="ECO:0000259" key="11">
    <source>
        <dbReference type="PROSITE" id="PS50893"/>
    </source>
</evidence>
<proteinExistence type="inferred from homology"/>
<evidence type="ECO:0000256" key="9">
    <source>
        <dbReference type="ARBA" id="ARBA00024432"/>
    </source>
</evidence>
<evidence type="ECO:0000256" key="2">
    <source>
        <dbReference type="ARBA" id="ARBA00011131"/>
    </source>
</evidence>
<dbReference type="PROSITE" id="PS00211">
    <property type="entry name" value="ABC_TRANSPORTER_1"/>
    <property type="match status" value="1"/>
</dbReference>
<dbReference type="Pfam" id="PF00005">
    <property type="entry name" value="ABC_tran"/>
    <property type="match status" value="1"/>
</dbReference>
<comment type="caution">
    <text evidence="12">The sequence shown here is derived from an EMBL/GenBank/DDBJ whole genome shotgun (WGS) entry which is preliminary data.</text>
</comment>
<dbReference type="AlphaFoldDB" id="A0A418UZM2"/>
<dbReference type="EMBL" id="QYUJ01000030">
    <property type="protein sequence ID" value="RJF68922.1"/>
    <property type="molecule type" value="Genomic_DNA"/>
</dbReference>
<dbReference type="InterPro" id="IPR015854">
    <property type="entry name" value="ABC_transpr_LolD-like"/>
</dbReference>
<protein>
    <recommendedName>
        <fullName evidence="9">Putative hemin import ATP-binding protein HrtA</fullName>
    </recommendedName>
</protein>
<dbReference type="InterPro" id="IPR003439">
    <property type="entry name" value="ABC_transporter-like_ATP-bd"/>
</dbReference>
<reference evidence="12 13" key="1">
    <citation type="submission" date="2018-09" db="EMBL/GenBank/DDBJ databases">
        <authorList>
            <person name="Zhu H."/>
        </authorList>
    </citation>
    <scope>NUCLEOTIDE SEQUENCE [LARGE SCALE GENOMIC DNA]</scope>
    <source>
        <strain evidence="12 13">K2S05-167</strain>
    </source>
</reference>
<comment type="function">
    <text evidence="10">Part of the ABC transporter complex hrt involved in hemin import. Responsible for energy coupling to the transport system.</text>
</comment>
<comment type="similarity">
    <text evidence="8">Belongs to the ABC transporter superfamily. HrtA family.</text>
</comment>
<evidence type="ECO:0000313" key="12">
    <source>
        <dbReference type="EMBL" id="RJF68922.1"/>
    </source>
</evidence>
<comment type="subcellular location">
    <subcellularLocation>
        <location evidence="1">Cell membrane</location>
        <topology evidence="1">Peripheral membrane protein</topology>
    </subcellularLocation>
</comment>
<dbReference type="Proteomes" id="UP000286287">
    <property type="component" value="Unassembled WGS sequence"/>
</dbReference>
<keyword evidence="3" id="KW-0813">Transport</keyword>
<keyword evidence="4" id="KW-1003">Cell membrane</keyword>
<comment type="subunit">
    <text evidence="2">The complex is composed of two ATP-binding proteins (HrtA), two transmembrane proteins (HrtB) and a solute-binding protein.</text>
</comment>
<dbReference type="GO" id="GO:0022857">
    <property type="term" value="F:transmembrane transporter activity"/>
    <property type="evidence" value="ECO:0007669"/>
    <property type="project" value="TreeGrafter"/>
</dbReference>
<dbReference type="OrthoDB" id="9810992at2"/>
<organism evidence="12 13">
    <name type="scientific">Deinococcus cavernae</name>
    <dbReference type="NCBI Taxonomy" id="2320857"/>
    <lineage>
        <taxon>Bacteria</taxon>
        <taxon>Thermotogati</taxon>
        <taxon>Deinococcota</taxon>
        <taxon>Deinococci</taxon>
        <taxon>Deinococcales</taxon>
        <taxon>Deinococcaceae</taxon>
        <taxon>Deinococcus</taxon>
    </lineage>
</organism>
<evidence type="ECO:0000313" key="13">
    <source>
        <dbReference type="Proteomes" id="UP000286287"/>
    </source>
</evidence>
<keyword evidence="5" id="KW-0547">Nucleotide-binding</keyword>
<dbReference type="GO" id="GO:0005524">
    <property type="term" value="F:ATP binding"/>
    <property type="evidence" value="ECO:0007669"/>
    <property type="project" value="UniProtKB-KW"/>
</dbReference>
<sequence length="243" mass="25832">MTIFTPTAPDFVPSAAAAATQPTLALRGVSKVFGEGANQVTALYPTDFEVRPGELVAVIGPSGSGKSTFLTLSGALQKPSSGSIRIAGQDIDRLSARQLTEFRLHQIGFVLQASNLIPYLNVREQLTLVPGLAGRGGRQVAALADELLAHLGLSERAGHHPHALSGGQKQRVAIARALMNDPALILADEPTAALDGKRGREVVSLLAREVRERDKAAVMVTHDERVLDLCTRVVRLEDGRIQG</sequence>
<evidence type="ECO:0000256" key="10">
    <source>
        <dbReference type="ARBA" id="ARBA00024721"/>
    </source>
</evidence>
<dbReference type="InterPro" id="IPR027417">
    <property type="entry name" value="P-loop_NTPase"/>
</dbReference>
<dbReference type="SUPFAM" id="SSF52540">
    <property type="entry name" value="P-loop containing nucleoside triphosphate hydrolases"/>
    <property type="match status" value="1"/>
</dbReference>
<keyword evidence="6 12" id="KW-0067">ATP-binding</keyword>
<evidence type="ECO:0000256" key="1">
    <source>
        <dbReference type="ARBA" id="ARBA00004202"/>
    </source>
</evidence>
<evidence type="ECO:0000256" key="6">
    <source>
        <dbReference type="ARBA" id="ARBA00022840"/>
    </source>
</evidence>
<dbReference type="GO" id="GO:0098796">
    <property type="term" value="C:membrane protein complex"/>
    <property type="evidence" value="ECO:0007669"/>
    <property type="project" value="UniProtKB-ARBA"/>
</dbReference>